<reference evidence="1 2" key="1">
    <citation type="journal article" date="2021" name="MBio">
        <title>Poor Competitiveness of Bradyrhizobium in Pigeon Pea Root Colonization in Indian Soils.</title>
        <authorList>
            <person name="Chalasani D."/>
            <person name="Basu A."/>
            <person name="Pullabhotla S.V.S.R.N."/>
            <person name="Jorrin B."/>
            <person name="Neal A.L."/>
            <person name="Poole P.S."/>
            <person name="Podile A.R."/>
            <person name="Tkacz A."/>
        </authorList>
    </citation>
    <scope>NUCLEOTIDE SEQUENCE [LARGE SCALE GENOMIC DNA]</scope>
    <source>
        <strain evidence="1 2">HU56</strain>
    </source>
</reference>
<protein>
    <submittedName>
        <fullName evidence="1">Uncharacterized protein</fullName>
    </submittedName>
</protein>
<dbReference type="EMBL" id="JAEUAK010000003">
    <property type="protein sequence ID" value="MBW9052308.1"/>
    <property type="molecule type" value="Genomic_DNA"/>
</dbReference>
<keyword evidence="2" id="KW-1185">Reference proteome</keyword>
<dbReference type="Proteomes" id="UP000717752">
    <property type="component" value="Unassembled WGS sequence"/>
</dbReference>
<organism evidence="1 2">
    <name type="scientific">Rhizobium mesosinicum</name>
    <dbReference type="NCBI Taxonomy" id="335017"/>
    <lineage>
        <taxon>Bacteria</taxon>
        <taxon>Pseudomonadati</taxon>
        <taxon>Pseudomonadota</taxon>
        <taxon>Alphaproteobacteria</taxon>
        <taxon>Hyphomicrobiales</taxon>
        <taxon>Rhizobiaceae</taxon>
        <taxon>Rhizobium/Agrobacterium group</taxon>
        <taxon>Rhizobium</taxon>
    </lineage>
</organism>
<evidence type="ECO:0000313" key="1">
    <source>
        <dbReference type="EMBL" id="MBW9052308.1"/>
    </source>
</evidence>
<evidence type="ECO:0000313" key="2">
    <source>
        <dbReference type="Proteomes" id="UP000717752"/>
    </source>
</evidence>
<comment type="caution">
    <text evidence="1">The sequence shown here is derived from an EMBL/GenBank/DDBJ whole genome shotgun (WGS) entry which is preliminary data.</text>
</comment>
<proteinExistence type="predicted"/>
<name>A0ABS7GQW7_9HYPH</name>
<dbReference type="RefSeq" id="WP_220333773.1">
    <property type="nucleotide sequence ID" value="NZ_JAEUAK010000003.1"/>
</dbReference>
<gene>
    <name evidence="1" type="ORF">JNB85_07750</name>
</gene>
<accession>A0ABS7GQW7</accession>
<sequence length="50" mass="5570">MRGARLDVNYPACNLAQHAGQKMGWSEIVYQLPDGGEDYHDSNANTRGFD</sequence>